<protein>
    <submittedName>
        <fullName evidence="2">Probable membrane protein Cj0124c</fullName>
    </submittedName>
</protein>
<evidence type="ECO:0000313" key="2">
    <source>
        <dbReference type="EMBL" id="SHO81690.1"/>
    </source>
</evidence>
<dbReference type="EMBL" id="FRYL01000045">
    <property type="protein sequence ID" value="SHO81690.1"/>
    <property type="molecule type" value="Genomic_DNA"/>
</dbReference>
<sequence length="343" mass="40230">MRITLYIVASLILMGILGGLAYSISTDEYTKQFFGITLNLPIYIWVSIPMVIIFITSLLHMIYYGTKLYFKAKRWNKDVETLKDALYWSILKQPTKHKYIKDDMKNSASILDMCSIETNGSAEGLDNRFVRALEIVKGINSGNYIEIKDKNIKKRLSSNNPLIIQNSINRLNSDDEFAEEVLRSKESFDKSVVDSALERFFTNANLENILKYITLLDMDNFYKILDRVDNGEKLGFNEEAIDKFVNALDFECEDYMRLSITTMKKLKPQVNIALFNKYRQNDTKAENAYICMLFDYERVEDVKEFLEEQKDNEFMKYRVLIELRDNNHRFKLEDFIDKKSVCN</sequence>
<gene>
    <name evidence="2" type="ORF">MNB_SV-15-1236</name>
</gene>
<dbReference type="AlphaFoldDB" id="A0A1W1ELE2"/>
<keyword evidence="1" id="KW-0812">Transmembrane</keyword>
<reference evidence="2" key="1">
    <citation type="submission" date="2016-10" db="EMBL/GenBank/DDBJ databases">
        <authorList>
            <person name="de Groot N.N."/>
        </authorList>
    </citation>
    <scope>NUCLEOTIDE SEQUENCE</scope>
</reference>
<evidence type="ECO:0000256" key="1">
    <source>
        <dbReference type="SAM" id="Phobius"/>
    </source>
</evidence>
<name>A0A1W1ELE2_9ZZZZ</name>
<feature type="transmembrane region" description="Helical" evidence="1">
    <location>
        <begin position="42"/>
        <end position="64"/>
    </location>
</feature>
<organism evidence="2">
    <name type="scientific">hydrothermal vent metagenome</name>
    <dbReference type="NCBI Taxonomy" id="652676"/>
    <lineage>
        <taxon>unclassified sequences</taxon>
        <taxon>metagenomes</taxon>
        <taxon>ecological metagenomes</taxon>
    </lineage>
</organism>
<keyword evidence="1" id="KW-1133">Transmembrane helix</keyword>
<accession>A0A1W1ELE2</accession>
<proteinExistence type="predicted"/>
<keyword evidence="1" id="KW-0472">Membrane</keyword>
<feature type="transmembrane region" description="Helical" evidence="1">
    <location>
        <begin position="5"/>
        <end position="22"/>
    </location>
</feature>